<evidence type="ECO:0000313" key="1">
    <source>
        <dbReference type="EMBL" id="PKR88250.1"/>
    </source>
</evidence>
<dbReference type="CDD" id="cd17033">
    <property type="entry name" value="DR1245-like"/>
    <property type="match status" value="1"/>
</dbReference>
<protein>
    <recommendedName>
        <fullName evidence="3">YbjN domain-containing protein</fullName>
    </recommendedName>
</protein>
<gene>
    <name evidence="1" type="ORF">CXZ10_15750</name>
</gene>
<sequence length="166" mass="18561">MTLIDVHPERTANPVDEIELLAAQNDWTFERSDEDEIAISIAGDDTDYNVAVTWLSEIEALHVACAFDIKVPVARKAEVTKLLALVNEQLWIGHFDIWQAEGVVMYRNTLLLTGQAEVTNEQMEALIETAVDTCERHRLAFDFVVRGGRNAKEALDHALLETVGEA</sequence>
<dbReference type="Pfam" id="PF10722">
    <property type="entry name" value="YbjN"/>
    <property type="match status" value="1"/>
</dbReference>
<dbReference type="AlphaFoldDB" id="A0A1I4VZP7"/>
<dbReference type="Proteomes" id="UP000233491">
    <property type="component" value="Unassembled WGS sequence"/>
</dbReference>
<accession>A0A1I4VZP7</accession>
<comment type="caution">
    <text evidence="1">The sequence shown here is derived from an EMBL/GenBank/DDBJ whole genome shotgun (WGS) entry which is preliminary data.</text>
</comment>
<dbReference type="InterPro" id="IPR019660">
    <property type="entry name" value="Put_sensory_transdc_reg_YbjN"/>
</dbReference>
<reference evidence="1 2" key="1">
    <citation type="submission" date="2017-12" db="EMBL/GenBank/DDBJ databases">
        <title>Anaerobic carbon monoxide metabolism by Pleomorphomonas carboxyditropha sp. nov., a new mesophilic hydrogenogenic carboxidotroph.</title>
        <authorList>
            <person name="Esquivel-Elizondo S."/>
            <person name="Krajmalnik-Brown R."/>
        </authorList>
    </citation>
    <scope>NUCLEOTIDE SEQUENCE [LARGE SCALE GENOMIC DNA]</scope>
    <source>
        <strain evidence="1 2">R5-392</strain>
    </source>
</reference>
<evidence type="ECO:0000313" key="2">
    <source>
        <dbReference type="Proteomes" id="UP000233491"/>
    </source>
</evidence>
<dbReference type="RefSeq" id="WP_101290317.1">
    <property type="nucleotide sequence ID" value="NZ_FOUQ01000014.1"/>
</dbReference>
<name>A0A1I4VZP7_9HYPH</name>
<evidence type="ECO:0008006" key="3">
    <source>
        <dbReference type="Google" id="ProtNLM"/>
    </source>
</evidence>
<dbReference type="OrthoDB" id="9792176at2"/>
<keyword evidence="2" id="KW-1185">Reference proteome</keyword>
<organism evidence="1 2">
    <name type="scientific">Pleomorphomonas diazotrophica</name>
    <dbReference type="NCBI Taxonomy" id="1166257"/>
    <lineage>
        <taxon>Bacteria</taxon>
        <taxon>Pseudomonadati</taxon>
        <taxon>Pseudomonadota</taxon>
        <taxon>Alphaproteobacteria</taxon>
        <taxon>Hyphomicrobiales</taxon>
        <taxon>Pleomorphomonadaceae</taxon>
        <taxon>Pleomorphomonas</taxon>
    </lineage>
</organism>
<dbReference type="EMBL" id="PJNW01000013">
    <property type="protein sequence ID" value="PKR88250.1"/>
    <property type="molecule type" value="Genomic_DNA"/>
</dbReference>
<proteinExistence type="predicted"/>